<name>A0A9N9VJI1_9HYPO</name>
<sequence>MSADPTTEAKPDLEKEEEQDEGDDYYSYDDDIIEKWSGIIKLIRLETKQAYYSSPAFDSKSPGPFQTYWRGIFSKIEQMVLEDASIPQYLTEPAMKQFTVRFFNEPDAMCCPCTLPDTEKSIHLRSEDGVTKEDLIKAVTRELYGDKLPTVFSAENGYSDAESSDEDAEKDTVEKETKEQKEKGSKKKVNTEDGSNGALMYWSDWMSKGGKSPERFAYLHYLSDEQYAPEIIMYFSSYENFNRRLEFVEKKFGKGGES</sequence>
<dbReference type="Proteomes" id="UP000696573">
    <property type="component" value="Unassembled WGS sequence"/>
</dbReference>
<evidence type="ECO:0000313" key="2">
    <source>
        <dbReference type="EMBL" id="CAH0026253.1"/>
    </source>
</evidence>
<keyword evidence="3" id="KW-1185">Reference proteome</keyword>
<feature type="compositionally biased region" description="Basic and acidic residues" evidence="1">
    <location>
        <begin position="170"/>
        <end position="183"/>
    </location>
</feature>
<feature type="compositionally biased region" description="Acidic residues" evidence="1">
    <location>
        <begin position="14"/>
        <end position="26"/>
    </location>
</feature>
<feature type="region of interest" description="Disordered" evidence="1">
    <location>
        <begin position="156"/>
        <end position="191"/>
    </location>
</feature>
<accession>A0A9N9VJI1</accession>
<gene>
    <name evidence="2" type="ORF">CRHIZ90672A_00014020</name>
</gene>
<comment type="caution">
    <text evidence="2">The sequence shown here is derived from an EMBL/GenBank/DDBJ whole genome shotgun (WGS) entry which is preliminary data.</text>
</comment>
<dbReference type="EMBL" id="CABFNQ020000718">
    <property type="protein sequence ID" value="CAH0026253.1"/>
    <property type="molecule type" value="Genomic_DNA"/>
</dbReference>
<dbReference type="OrthoDB" id="5243768at2759"/>
<protein>
    <submittedName>
        <fullName evidence="2">Uncharacterized protein</fullName>
    </submittedName>
</protein>
<evidence type="ECO:0000313" key="3">
    <source>
        <dbReference type="Proteomes" id="UP000696573"/>
    </source>
</evidence>
<evidence type="ECO:0000256" key="1">
    <source>
        <dbReference type="SAM" id="MobiDB-lite"/>
    </source>
</evidence>
<dbReference type="AlphaFoldDB" id="A0A9N9VJI1"/>
<proteinExistence type="predicted"/>
<organism evidence="2 3">
    <name type="scientific">Clonostachys rhizophaga</name>
    <dbReference type="NCBI Taxonomy" id="160324"/>
    <lineage>
        <taxon>Eukaryota</taxon>
        <taxon>Fungi</taxon>
        <taxon>Dikarya</taxon>
        <taxon>Ascomycota</taxon>
        <taxon>Pezizomycotina</taxon>
        <taxon>Sordariomycetes</taxon>
        <taxon>Hypocreomycetidae</taxon>
        <taxon>Hypocreales</taxon>
        <taxon>Bionectriaceae</taxon>
        <taxon>Clonostachys</taxon>
    </lineage>
</organism>
<reference evidence="2" key="1">
    <citation type="submission" date="2021-10" db="EMBL/GenBank/DDBJ databases">
        <authorList>
            <person name="Piombo E."/>
        </authorList>
    </citation>
    <scope>NUCLEOTIDE SEQUENCE</scope>
</reference>
<feature type="region of interest" description="Disordered" evidence="1">
    <location>
        <begin position="1"/>
        <end position="26"/>
    </location>
</feature>